<dbReference type="AlphaFoldDB" id="A0A7W6D6L7"/>
<dbReference type="InterPro" id="IPR003370">
    <property type="entry name" value="Chromate_transpt"/>
</dbReference>
<feature type="transmembrane region" description="Helical" evidence="7">
    <location>
        <begin position="160"/>
        <end position="178"/>
    </location>
</feature>
<keyword evidence="3" id="KW-1003">Cell membrane</keyword>
<evidence type="ECO:0000256" key="2">
    <source>
        <dbReference type="ARBA" id="ARBA00005262"/>
    </source>
</evidence>
<evidence type="ECO:0000313" key="9">
    <source>
        <dbReference type="Proteomes" id="UP000574761"/>
    </source>
</evidence>
<feature type="transmembrane region" description="Helical" evidence="7">
    <location>
        <begin position="120"/>
        <end position="148"/>
    </location>
</feature>
<comment type="similarity">
    <text evidence="2">Belongs to the chromate ion transporter (CHR) (TC 2.A.51) family.</text>
</comment>
<dbReference type="Pfam" id="PF02417">
    <property type="entry name" value="Chromate_transp"/>
    <property type="match status" value="1"/>
</dbReference>
<comment type="caution">
    <text evidence="8">The sequence shown here is derived from an EMBL/GenBank/DDBJ whole genome shotgun (WGS) entry which is preliminary data.</text>
</comment>
<dbReference type="RefSeq" id="WP_343059478.1">
    <property type="nucleotide sequence ID" value="NZ_JACIEE010000005.1"/>
</dbReference>
<protein>
    <submittedName>
        <fullName evidence="8">Chromate transporter</fullName>
    </submittedName>
</protein>
<keyword evidence="4 7" id="KW-0812">Transmembrane</keyword>
<keyword evidence="5 7" id="KW-1133">Transmembrane helix</keyword>
<feature type="transmembrane region" description="Helical" evidence="7">
    <location>
        <begin position="74"/>
        <end position="99"/>
    </location>
</feature>
<dbReference type="PANTHER" id="PTHR43663:SF1">
    <property type="entry name" value="CHROMATE TRANSPORTER"/>
    <property type="match status" value="1"/>
</dbReference>
<evidence type="ECO:0000313" key="8">
    <source>
        <dbReference type="EMBL" id="MBB3977708.1"/>
    </source>
</evidence>
<keyword evidence="6 7" id="KW-0472">Membrane</keyword>
<evidence type="ECO:0000256" key="5">
    <source>
        <dbReference type="ARBA" id="ARBA00022989"/>
    </source>
</evidence>
<dbReference type="EMBL" id="JACIEE010000005">
    <property type="protein sequence ID" value="MBB3977708.1"/>
    <property type="molecule type" value="Genomic_DNA"/>
</dbReference>
<reference evidence="8 9" key="1">
    <citation type="submission" date="2020-08" db="EMBL/GenBank/DDBJ databases">
        <title>Genomic Encyclopedia of Type Strains, Phase IV (KMG-IV): sequencing the most valuable type-strain genomes for metagenomic binning, comparative biology and taxonomic classification.</title>
        <authorList>
            <person name="Goeker M."/>
        </authorList>
    </citation>
    <scope>NUCLEOTIDE SEQUENCE [LARGE SCALE GENOMIC DNA]</scope>
    <source>
        <strain evidence="8 9">DSM 100211</strain>
    </source>
</reference>
<dbReference type="GO" id="GO:0015109">
    <property type="term" value="F:chromate transmembrane transporter activity"/>
    <property type="evidence" value="ECO:0007669"/>
    <property type="project" value="InterPro"/>
</dbReference>
<dbReference type="GO" id="GO:0005886">
    <property type="term" value="C:plasma membrane"/>
    <property type="evidence" value="ECO:0007669"/>
    <property type="project" value="UniProtKB-SubCell"/>
</dbReference>
<comment type="subcellular location">
    <subcellularLocation>
        <location evidence="1">Cell membrane</location>
        <topology evidence="1">Multi-pass membrane protein</topology>
    </subcellularLocation>
</comment>
<dbReference type="Proteomes" id="UP000574761">
    <property type="component" value="Unassembled WGS sequence"/>
</dbReference>
<dbReference type="InterPro" id="IPR052518">
    <property type="entry name" value="CHR_Transporter"/>
</dbReference>
<evidence type="ECO:0000256" key="6">
    <source>
        <dbReference type="ARBA" id="ARBA00023136"/>
    </source>
</evidence>
<evidence type="ECO:0000256" key="4">
    <source>
        <dbReference type="ARBA" id="ARBA00022692"/>
    </source>
</evidence>
<name>A0A7W6D6L7_9HYPH</name>
<feature type="transmembrane region" description="Helical" evidence="7">
    <location>
        <begin position="7"/>
        <end position="30"/>
    </location>
</feature>
<gene>
    <name evidence="8" type="ORF">GGQ64_002914</name>
</gene>
<evidence type="ECO:0000256" key="1">
    <source>
        <dbReference type="ARBA" id="ARBA00004651"/>
    </source>
</evidence>
<sequence>MKDDHNILVALIAVLAPFSLLSVGGGSAIIPGLQHQAVDIQKWITAEQFVEMFAVARAAPGPGTMLSTLIGWKVAGWAGALVATLALMMPSALLCYGVFRLSNHHSEKKWNRALRKGLAPVGVGLSIAGSMTLFRLVGGGFAAAFITAVSTMLLMLRPNMSAIVVLGFGAVLTVLMRMPI</sequence>
<proteinExistence type="inferred from homology"/>
<evidence type="ECO:0000256" key="3">
    <source>
        <dbReference type="ARBA" id="ARBA00022475"/>
    </source>
</evidence>
<evidence type="ECO:0000256" key="7">
    <source>
        <dbReference type="SAM" id="Phobius"/>
    </source>
</evidence>
<dbReference type="PANTHER" id="PTHR43663">
    <property type="entry name" value="CHROMATE TRANSPORT PROTEIN-RELATED"/>
    <property type="match status" value="1"/>
</dbReference>
<organism evidence="8 9">
    <name type="scientific">Mycoplana azooxidifex</name>
    <dbReference type="NCBI Taxonomy" id="1636188"/>
    <lineage>
        <taxon>Bacteria</taxon>
        <taxon>Pseudomonadati</taxon>
        <taxon>Pseudomonadota</taxon>
        <taxon>Alphaproteobacteria</taxon>
        <taxon>Hyphomicrobiales</taxon>
        <taxon>Rhizobiaceae</taxon>
        <taxon>Mycoplana</taxon>
    </lineage>
</organism>
<accession>A0A7W6D6L7</accession>
<keyword evidence="9" id="KW-1185">Reference proteome</keyword>